<name>A0AAV4U5W4_9ARAC</name>
<comment type="caution">
    <text evidence="2">The sequence shown here is derived from an EMBL/GenBank/DDBJ whole genome shotgun (WGS) entry which is preliminary data.</text>
</comment>
<gene>
    <name evidence="2" type="ORF">CDAR_182381</name>
</gene>
<evidence type="ECO:0000313" key="2">
    <source>
        <dbReference type="EMBL" id="GIY53025.1"/>
    </source>
</evidence>
<proteinExistence type="predicted"/>
<reference evidence="2 3" key="1">
    <citation type="submission" date="2021-06" db="EMBL/GenBank/DDBJ databases">
        <title>Caerostris darwini draft genome.</title>
        <authorList>
            <person name="Kono N."/>
            <person name="Arakawa K."/>
        </authorList>
    </citation>
    <scope>NUCLEOTIDE SEQUENCE [LARGE SCALE GENOMIC DNA]</scope>
</reference>
<evidence type="ECO:0000256" key="1">
    <source>
        <dbReference type="SAM" id="MobiDB-lite"/>
    </source>
</evidence>
<sequence>MYMRRRYSDIPAKEAQHMLQHANPPADPLQGYSVPSHKSSRRLRISSQKQGMHATEKEIGGHEPWRNGQKFMDPIRCCSLAIHYTQAAFCNNSLMQAK</sequence>
<protein>
    <submittedName>
        <fullName evidence="2">Uncharacterized protein</fullName>
    </submittedName>
</protein>
<feature type="compositionally biased region" description="Basic and acidic residues" evidence="1">
    <location>
        <begin position="1"/>
        <end position="16"/>
    </location>
</feature>
<feature type="compositionally biased region" description="Basic and acidic residues" evidence="1">
    <location>
        <begin position="54"/>
        <end position="65"/>
    </location>
</feature>
<dbReference type="EMBL" id="BPLQ01010733">
    <property type="protein sequence ID" value="GIY53025.1"/>
    <property type="molecule type" value="Genomic_DNA"/>
</dbReference>
<feature type="region of interest" description="Disordered" evidence="1">
    <location>
        <begin position="1"/>
        <end position="67"/>
    </location>
</feature>
<dbReference type="Proteomes" id="UP001054837">
    <property type="component" value="Unassembled WGS sequence"/>
</dbReference>
<accession>A0AAV4U5W4</accession>
<evidence type="ECO:0000313" key="3">
    <source>
        <dbReference type="Proteomes" id="UP001054837"/>
    </source>
</evidence>
<dbReference type="AlphaFoldDB" id="A0AAV4U5W4"/>
<organism evidence="2 3">
    <name type="scientific">Caerostris darwini</name>
    <dbReference type="NCBI Taxonomy" id="1538125"/>
    <lineage>
        <taxon>Eukaryota</taxon>
        <taxon>Metazoa</taxon>
        <taxon>Ecdysozoa</taxon>
        <taxon>Arthropoda</taxon>
        <taxon>Chelicerata</taxon>
        <taxon>Arachnida</taxon>
        <taxon>Araneae</taxon>
        <taxon>Araneomorphae</taxon>
        <taxon>Entelegynae</taxon>
        <taxon>Araneoidea</taxon>
        <taxon>Araneidae</taxon>
        <taxon>Caerostris</taxon>
    </lineage>
</organism>
<keyword evidence="3" id="KW-1185">Reference proteome</keyword>